<keyword evidence="2" id="KW-0238">DNA-binding</keyword>
<dbReference type="CDD" id="cd11378">
    <property type="entry name" value="DUF296"/>
    <property type="match status" value="1"/>
</dbReference>
<evidence type="ECO:0000256" key="1">
    <source>
        <dbReference type="ARBA" id="ARBA00023015"/>
    </source>
</evidence>
<protein>
    <submittedName>
        <fullName evidence="5">AT-hook motif nuclear-localized protein 17</fullName>
    </submittedName>
</protein>
<dbReference type="SUPFAM" id="SSF117856">
    <property type="entry name" value="AF0104/ALDC/Ptd012-like"/>
    <property type="match status" value="1"/>
</dbReference>
<keyword evidence="1" id="KW-0805">Transcription regulation</keyword>
<feature type="domain" description="PPC" evidence="4">
    <location>
        <begin position="34"/>
        <end position="176"/>
    </location>
</feature>
<evidence type="ECO:0000259" key="4">
    <source>
        <dbReference type="PROSITE" id="PS51742"/>
    </source>
</evidence>
<organism evidence="5 6">
    <name type="scientific">Artemisia annua</name>
    <name type="common">Sweet wormwood</name>
    <dbReference type="NCBI Taxonomy" id="35608"/>
    <lineage>
        <taxon>Eukaryota</taxon>
        <taxon>Viridiplantae</taxon>
        <taxon>Streptophyta</taxon>
        <taxon>Embryophyta</taxon>
        <taxon>Tracheophyta</taxon>
        <taxon>Spermatophyta</taxon>
        <taxon>Magnoliopsida</taxon>
        <taxon>eudicotyledons</taxon>
        <taxon>Gunneridae</taxon>
        <taxon>Pentapetalae</taxon>
        <taxon>asterids</taxon>
        <taxon>campanulids</taxon>
        <taxon>Asterales</taxon>
        <taxon>Asteraceae</taxon>
        <taxon>Asteroideae</taxon>
        <taxon>Anthemideae</taxon>
        <taxon>Artemisiinae</taxon>
        <taxon>Artemisia</taxon>
    </lineage>
</organism>
<dbReference type="AlphaFoldDB" id="A0A2U1M0B5"/>
<accession>A0A2U1M0B5</accession>
<dbReference type="Proteomes" id="UP000245207">
    <property type="component" value="Unassembled WGS sequence"/>
</dbReference>
<evidence type="ECO:0000256" key="3">
    <source>
        <dbReference type="ARBA" id="ARBA00023163"/>
    </source>
</evidence>
<evidence type="ECO:0000256" key="2">
    <source>
        <dbReference type="ARBA" id="ARBA00023125"/>
    </source>
</evidence>
<dbReference type="PROSITE" id="PS51742">
    <property type="entry name" value="PPC"/>
    <property type="match status" value="1"/>
</dbReference>
<keyword evidence="6" id="KW-1185">Reference proteome</keyword>
<dbReference type="STRING" id="35608.A0A2U1M0B5"/>
<evidence type="ECO:0000313" key="5">
    <source>
        <dbReference type="EMBL" id="PWA54677.1"/>
    </source>
</evidence>
<dbReference type="GO" id="GO:0003680">
    <property type="term" value="F:minor groove of adenine-thymine-rich DNA binding"/>
    <property type="evidence" value="ECO:0007669"/>
    <property type="project" value="InterPro"/>
</dbReference>
<gene>
    <name evidence="5" type="ORF">CTI12_AA433660</name>
</gene>
<dbReference type="GO" id="GO:0003700">
    <property type="term" value="F:DNA-binding transcription factor activity"/>
    <property type="evidence" value="ECO:0007669"/>
    <property type="project" value="TreeGrafter"/>
</dbReference>
<evidence type="ECO:0000313" key="6">
    <source>
        <dbReference type="Proteomes" id="UP000245207"/>
    </source>
</evidence>
<dbReference type="Pfam" id="PF03479">
    <property type="entry name" value="PCC"/>
    <property type="match status" value="1"/>
</dbReference>
<dbReference type="InterPro" id="IPR014476">
    <property type="entry name" value="AHL15-29"/>
</dbReference>
<name>A0A2U1M0B5_ARTAN</name>
<comment type="caution">
    <text evidence="5">The sequence shown here is derived from an EMBL/GenBank/DDBJ whole genome shotgun (WGS) entry which is preliminary data.</text>
</comment>
<dbReference type="GO" id="GO:0005634">
    <property type="term" value="C:nucleus"/>
    <property type="evidence" value="ECO:0007669"/>
    <property type="project" value="TreeGrafter"/>
</dbReference>
<sequence>MEKNLHASKQGRTSSSKNIHKEPLKSLEGFEEYGVASQLKVLEIDAGADVINVVKEFANRYKVDVSVISTHGLVCNVTIYRSMPIPQYSLAVEFKGVFNLLSLKGDFFGTVSSSSLPSPVSGSHHIHIVDQEGNSTEGFVVGSVIAVTKVFLGVVVMKEAHRIKLPLTPVCSSPFQQTRASSSAGGLMTAYGIPYQNHLKLCNPLLSGCVCTTLSNETS</sequence>
<dbReference type="Gene3D" id="3.30.1330.80">
    <property type="entry name" value="Hypothetical protein, similar to alpha- acetolactate decarboxylase, domain 2"/>
    <property type="match status" value="1"/>
</dbReference>
<proteinExistence type="predicted"/>
<dbReference type="PANTHER" id="PTHR31100:SF14">
    <property type="entry name" value="AT-HOOK MOTIF NUCLEAR-LOCALIZED PROTEIN 15"/>
    <property type="match status" value="1"/>
</dbReference>
<keyword evidence="3" id="KW-0804">Transcription</keyword>
<dbReference type="InterPro" id="IPR005175">
    <property type="entry name" value="PPC_dom"/>
</dbReference>
<dbReference type="EMBL" id="PKPP01006995">
    <property type="protein sequence ID" value="PWA54677.1"/>
    <property type="molecule type" value="Genomic_DNA"/>
</dbReference>
<dbReference type="PANTHER" id="PTHR31100">
    <property type="entry name" value="AT-HOOK MOTIF NUCLEAR-LOCALIZED PROTEIN 15"/>
    <property type="match status" value="1"/>
</dbReference>
<dbReference type="OrthoDB" id="10641651at2759"/>
<reference evidence="5 6" key="1">
    <citation type="journal article" date="2018" name="Mol. Plant">
        <title>The genome of Artemisia annua provides insight into the evolution of Asteraceae family and artemisinin biosynthesis.</title>
        <authorList>
            <person name="Shen Q."/>
            <person name="Zhang L."/>
            <person name="Liao Z."/>
            <person name="Wang S."/>
            <person name="Yan T."/>
            <person name="Shi P."/>
            <person name="Liu M."/>
            <person name="Fu X."/>
            <person name="Pan Q."/>
            <person name="Wang Y."/>
            <person name="Lv Z."/>
            <person name="Lu X."/>
            <person name="Zhang F."/>
            <person name="Jiang W."/>
            <person name="Ma Y."/>
            <person name="Chen M."/>
            <person name="Hao X."/>
            <person name="Li L."/>
            <person name="Tang Y."/>
            <person name="Lv G."/>
            <person name="Zhou Y."/>
            <person name="Sun X."/>
            <person name="Brodelius P.E."/>
            <person name="Rose J.K.C."/>
            <person name="Tang K."/>
        </authorList>
    </citation>
    <scope>NUCLEOTIDE SEQUENCE [LARGE SCALE GENOMIC DNA]</scope>
    <source>
        <strain evidence="6">cv. Huhao1</strain>
        <tissue evidence="5">Leaf</tissue>
    </source>
</reference>